<evidence type="ECO:0000313" key="3">
    <source>
        <dbReference type="Proteomes" id="UP001058687"/>
    </source>
</evidence>
<dbReference type="Proteomes" id="UP001058687">
    <property type="component" value="Chromosome 1"/>
</dbReference>
<organism evidence="2 3">
    <name type="scientific">Vibrio campbellii</name>
    <dbReference type="NCBI Taxonomy" id="680"/>
    <lineage>
        <taxon>Bacteria</taxon>
        <taxon>Pseudomonadati</taxon>
        <taxon>Pseudomonadota</taxon>
        <taxon>Gammaproteobacteria</taxon>
        <taxon>Vibrionales</taxon>
        <taxon>Vibrionaceae</taxon>
        <taxon>Vibrio</taxon>
    </lineage>
</organism>
<feature type="transmembrane region" description="Helical" evidence="1">
    <location>
        <begin position="6"/>
        <end position="28"/>
    </location>
</feature>
<dbReference type="AlphaFoldDB" id="A0AAE9MX98"/>
<dbReference type="EMBL" id="CP050467">
    <property type="protein sequence ID" value="UTZ25264.1"/>
    <property type="molecule type" value="Genomic_DNA"/>
</dbReference>
<reference evidence="2" key="1">
    <citation type="submission" date="2020-03" db="EMBL/GenBank/DDBJ databases">
        <title>Five strains of Vibrio campbellii isolated from Mariana Trench.</title>
        <authorList>
            <person name="Liang J."/>
            <person name="Zhang X.-H."/>
        </authorList>
    </citation>
    <scope>NUCLEOTIDE SEQUENCE</scope>
    <source>
        <strain evidence="2">LJC014</strain>
    </source>
</reference>
<sequence length="52" mass="5566">MSCSYFVVLPSCCFSIAAQITVGLIAAFGQIMPLGSHYSVLIVDFSHLRLGT</sequence>
<keyword evidence="1" id="KW-0812">Transmembrane</keyword>
<proteinExistence type="predicted"/>
<evidence type="ECO:0000256" key="1">
    <source>
        <dbReference type="SAM" id="Phobius"/>
    </source>
</evidence>
<accession>A0AAE9MX98</accession>
<protein>
    <submittedName>
        <fullName evidence="2">Uncharacterized protein</fullName>
    </submittedName>
</protein>
<evidence type="ECO:0000313" key="2">
    <source>
        <dbReference type="EMBL" id="UTZ25264.1"/>
    </source>
</evidence>
<gene>
    <name evidence="2" type="ORF">HB761_03865</name>
</gene>
<name>A0AAE9MX98_9VIBR</name>
<dbReference type="RefSeq" id="WP_255938449.1">
    <property type="nucleotide sequence ID" value="NZ_CP050467.1"/>
</dbReference>
<keyword evidence="1" id="KW-0472">Membrane</keyword>
<keyword evidence="1" id="KW-1133">Transmembrane helix</keyword>